<proteinExistence type="predicted"/>
<accession>A0AAN9SFR5</accession>
<evidence type="ECO:0000313" key="3">
    <source>
        <dbReference type="Proteomes" id="UP001386955"/>
    </source>
</evidence>
<dbReference type="EMBL" id="JAYMYS010000004">
    <property type="protein sequence ID" value="KAK7395566.1"/>
    <property type="molecule type" value="Genomic_DNA"/>
</dbReference>
<name>A0AAN9SFR5_PSOTE</name>
<evidence type="ECO:0000256" key="1">
    <source>
        <dbReference type="SAM" id="SignalP"/>
    </source>
</evidence>
<feature type="chain" id="PRO_5043014674" evidence="1">
    <location>
        <begin position="24"/>
        <end position="67"/>
    </location>
</feature>
<reference evidence="2 3" key="1">
    <citation type="submission" date="2024-01" db="EMBL/GenBank/DDBJ databases">
        <title>The genomes of 5 underutilized Papilionoideae crops provide insights into root nodulation and disease resistanc.</title>
        <authorList>
            <person name="Jiang F."/>
        </authorList>
    </citation>
    <scope>NUCLEOTIDE SEQUENCE [LARGE SCALE GENOMIC DNA]</scope>
    <source>
        <strain evidence="2">DUOXIRENSHENG_FW03</strain>
        <tissue evidence="2">Leaves</tissue>
    </source>
</reference>
<keyword evidence="3" id="KW-1185">Reference proteome</keyword>
<sequence>MKAILIAFLLFLSVFFLPSSTLARELKASEKFDQTSSTGDPVTSCTRNPTKPCYPPKKQCPIYTRNC</sequence>
<keyword evidence="1" id="KW-0732">Signal</keyword>
<organism evidence="2 3">
    <name type="scientific">Psophocarpus tetragonolobus</name>
    <name type="common">Winged bean</name>
    <name type="synonym">Dolichos tetragonolobus</name>
    <dbReference type="NCBI Taxonomy" id="3891"/>
    <lineage>
        <taxon>Eukaryota</taxon>
        <taxon>Viridiplantae</taxon>
        <taxon>Streptophyta</taxon>
        <taxon>Embryophyta</taxon>
        <taxon>Tracheophyta</taxon>
        <taxon>Spermatophyta</taxon>
        <taxon>Magnoliopsida</taxon>
        <taxon>eudicotyledons</taxon>
        <taxon>Gunneridae</taxon>
        <taxon>Pentapetalae</taxon>
        <taxon>rosids</taxon>
        <taxon>fabids</taxon>
        <taxon>Fabales</taxon>
        <taxon>Fabaceae</taxon>
        <taxon>Papilionoideae</taxon>
        <taxon>50 kb inversion clade</taxon>
        <taxon>NPAAA clade</taxon>
        <taxon>indigoferoid/millettioid clade</taxon>
        <taxon>Phaseoleae</taxon>
        <taxon>Psophocarpus</taxon>
    </lineage>
</organism>
<gene>
    <name evidence="2" type="ORF">VNO78_16128</name>
</gene>
<dbReference type="Proteomes" id="UP001386955">
    <property type="component" value="Unassembled WGS sequence"/>
</dbReference>
<comment type="caution">
    <text evidence="2">The sequence shown here is derived from an EMBL/GenBank/DDBJ whole genome shotgun (WGS) entry which is preliminary data.</text>
</comment>
<protein>
    <submittedName>
        <fullName evidence="2">Uncharacterized protein</fullName>
    </submittedName>
</protein>
<dbReference type="AlphaFoldDB" id="A0AAN9SFR5"/>
<evidence type="ECO:0000313" key="2">
    <source>
        <dbReference type="EMBL" id="KAK7395566.1"/>
    </source>
</evidence>
<feature type="signal peptide" evidence="1">
    <location>
        <begin position="1"/>
        <end position="23"/>
    </location>
</feature>